<accession>A0A1H0Z867</accession>
<feature type="compositionally biased region" description="Basic and acidic residues" evidence="2">
    <location>
        <begin position="238"/>
        <end position="249"/>
    </location>
</feature>
<evidence type="ECO:0000259" key="3">
    <source>
        <dbReference type="Pfam" id="PF23379"/>
    </source>
</evidence>
<dbReference type="Pfam" id="PF23379">
    <property type="entry name" value="DUF7096"/>
    <property type="match status" value="1"/>
</dbReference>
<feature type="domain" description="DUF7096" evidence="3">
    <location>
        <begin position="11"/>
        <end position="224"/>
    </location>
</feature>
<dbReference type="InterPro" id="IPR055522">
    <property type="entry name" value="DUF7096"/>
</dbReference>
<proteinExistence type="predicted"/>
<name>A0A1H0Z867_9EURY</name>
<dbReference type="AlphaFoldDB" id="A0A1H0Z867"/>
<dbReference type="EMBL" id="FNKQ01000001">
    <property type="protein sequence ID" value="SDQ23361.1"/>
    <property type="molecule type" value="Genomic_DNA"/>
</dbReference>
<reference evidence="5" key="1">
    <citation type="submission" date="2016-10" db="EMBL/GenBank/DDBJ databases">
        <authorList>
            <person name="Varghese N."/>
            <person name="Submissions S."/>
        </authorList>
    </citation>
    <scope>NUCLEOTIDE SEQUENCE [LARGE SCALE GENOMIC DNA]</scope>
    <source>
        <strain evidence="5">CGMCC 1.12397</strain>
    </source>
</reference>
<feature type="coiled-coil region" evidence="1">
    <location>
        <begin position="119"/>
        <end position="181"/>
    </location>
</feature>
<gene>
    <name evidence="4" type="ORF">SAMN05216278_1060</name>
</gene>
<feature type="compositionally biased region" description="Low complexity" evidence="2">
    <location>
        <begin position="35"/>
        <end position="69"/>
    </location>
</feature>
<feature type="region of interest" description="Disordered" evidence="2">
    <location>
        <begin position="216"/>
        <end position="369"/>
    </location>
</feature>
<keyword evidence="1" id="KW-0175">Coiled coil</keyword>
<sequence length="369" mass="38509">MSVRLVRRDEMRRLTALLVAVLVVVATVPAGVAAGTQATSTQTSATTTETTETGNATTDTGANETTANDSTGENGSDGIAPGEQLAGVVAVQQAEIDGELDSRSFEQRVSNAASNDSKARVVADQLNESRERLETLRERRSELRNAHEAGNLSRGRYQAQAARLTAEIRSLQRLLNRSSDVARELPADAKRANGIDSEEVERLRSDARNLSGDEVSDIARRIAGPNVGNGLADDDEDDKKGRGNGRERAPGQTGERGPPSANDSERGPPSAKHPERGPNAGDAPGRSDADWNVTGTLTGNLTVRDLPGRSADAPGHRGANGTGPGEKDVARGNETTTTEGDEADDGNGENGRGNGPAEPNGPAAGDADR</sequence>
<evidence type="ECO:0000256" key="1">
    <source>
        <dbReference type="SAM" id="Coils"/>
    </source>
</evidence>
<evidence type="ECO:0000256" key="2">
    <source>
        <dbReference type="SAM" id="MobiDB-lite"/>
    </source>
</evidence>
<evidence type="ECO:0000313" key="5">
    <source>
        <dbReference type="Proteomes" id="UP000199289"/>
    </source>
</evidence>
<protein>
    <recommendedName>
        <fullName evidence="3">DUF7096 domain-containing protein</fullName>
    </recommendedName>
</protein>
<feature type="compositionally biased region" description="Low complexity" evidence="2">
    <location>
        <begin position="355"/>
        <end position="369"/>
    </location>
</feature>
<feature type="region of interest" description="Disordered" evidence="2">
    <location>
        <begin position="35"/>
        <end position="81"/>
    </location>
</feature>
<dbReference type="Proteomes" id="UP000199289">
    <property type="component" value="Unassembled WGS sequence"/>
</dbReference>
<organism evidence="4 5">
    <name type="scientific">Halopelagius longus</name>
    <dbReference type="NCBI Taxonomy" id="1236180"/>
    <lineage>
        <taxon>Archaea</taxon>
        <taxon>Methanobacteriati</taxon>
        <taxon>Methanobacteriota</taxon>
        <taxon>Stenosarchaea group</taxon>
        <taxon>Halobacteria</taxon>
        <taxon>Halobacteriales</taxon>
        <taxon>Haloferacaceae</taxon>
    </lineage>
</organism>
<evidence type="ECO:0000313" key="4">
    <source>
        <dbReference type="EMBL" id="SDQ23361.1"/>
    </source>
</evidence>